<dbReference type="InterPro" id="IPR050680">
    <property type="entry name" value="YpeA/RimI_acetyltransf"/>
</dbReference>
<sequence length="228" mass="23500">MSPEAGFAALAATWPAAATRDLGPVRLRIGAGGGARVSAATLEGPFDQDDIAAAEAAMRGEGRAPLFMVRTGEAALDATLDARGYAVKDPTVILAARLAALDAIPAQAHWPPGAAQRALWAEGGIGAARIAVMERAGGPKAVLHHPGGCAFVARHGEIAMLHALEVTPAARRRGTGRALMAMAAGWAHEQDCAWLALAVTRANAPARALYAKLGYEETAAYHYRSAPA</sequence>
<evidence type="ECO:0000256" key="1">
    <source>
        <dbReference type="ARBA" id="ARBA00022679"/>
    </source>
</evidence>
<evidence type="ECO:0000259" key="3">
    <source>
        <dbReference type="PROSITE" id="PS51186"/>
    </source>
</evidence>
<reference evidence="4" key="1">
    <citation type="submission" date="2022-06" db="EMBL/GenBank/DDBJ databases">
        <title>Limimaricola sediminis sp. nov., isolated from an intertidal sediment.</title>
        <authorList>
            <person name="Shao X."/>
        </authorList>
    </citation>
    <scope>NUCLEOTIDE SEQUENCE</scope>
    <source>
        <strain evidence="4">ASW11-118</strain>
    </source>
</reference>
<feature type="domain" description="N-acetyltransferase" evidence="3">
    <location>
        <begin position="85"/>
        <end position="228"/>
    </location>
</feature>
<gene>
    <name evidence="4" type="ORF">NHG85_11350</name>
</gene>
<comment type="caution">
    <text evidence="4">The sequence shown here is derived from an EMBL/GenBank/DDBJ whole genome shotgun (WGS) entry which is preliminary data.</text>
</comment>
<name>A0A9X2JRV5_9RHOB</name>
<dbReference type="EMBL" id="JAMYXC010000171">
    <property type="protein sequence ID" value="MCP1169111.1"/>
    <property type="molecule type" value="Genomic_DNA"/>
</dbReference>
<proteinExistence type="predicted"/>
<keyword evidence="5" id="KW-1185">Reference proteome</keyword>
<keyword evidence="1" id="KW-0808">Transferase</keyword>
<dbReference type="CDD" id="cd04301">
    <property type="entry name" value="NAT_SF"/>
    <property type="match status" value="1"/>
</dbReference>
<accession>A0A9X2JRV5</accession>
<dbReference type="InterPro" id="IPR000182">
    <property type="entry name" value="GNAT_dom"/>
</dbReference>
<dbReference type="InterPro" id="IPR016181">
    <property type="entry name" value="Acyl_CoA_acyltransferase"/>
</dbReference>
<protein>
    <submittedName>
        <fullName evidence="4">GNAT family N-acetyltransferase</fullName>
    </submittedName>
</protein>
<keyword evidence="2" id="KW-0012">Acyltransferase</keyword>
<dbReference type="Pfam" id="PF00583">
    <property type="entry name" value="Acetyltransf_1"/>
    <property type="match status" value="1"/>
</dbReference>
<dbReference type="Gene3D" id="3.40.630.30">
    <property type="match status" value="1"/>
</dbReference>
<dbReference type="RefSeq" id="WP_253332465.1">
    <property type="nucleotide sequence ID" value="NZ_JAMYXC010000171.1"/>
</dbReference>
<dbReference type="PROSITE" id="PS51186">
    <property type="entry name" value="GNAT"/>
    <property type="match status" value="1"/>
</dbReference>
<dbReference type="AlphaFoldDB" id="A0A9X2JRV5"/>
<dbReference type="GO" id="GO:0016747">
    <property type="term" value="F:acyltransferase activity, transferring groups other than amino-acyl groups"/>
    <property type="evidence" value="ECO:0007669"/>
    <property type="project" value="InterPro"/>
</dbReference>
<evidence type="ECO:0000313" key="4">
    <source>
        <dbReference type="EMBL" id="MCP1169111.1"/>
    </source>
</evidence>
<dbReference type="PANTHER" id="PTHR43420">
    <property type="entry name" value="ACETYLTRANSFERASE"/>
    <property type="match status" value="1"/>
</dbReference>
<evidence type="ECO:0000256" key="2">
    <source>
        <dbReference type="ARBA" id="ARBA00023315"/>
    </source>
</evidence>
<dbReference type="Proteomes" id="UP001139477">
    <property type="component" value="Unassembled WGS sequence"/>
</dbReference>
<evidence type="ECO:0000313" key="5">
    <source>
        <dbReference type="Proteomes" id="UP001139477"/>
    </source>
</evidence>
<dbReference type="SUPFAM" id="SSF55729">
    <property type="entry name" value="Acyl-CoA N-acyltransferases (Nat)"/>
    <property type="match status" value="1"/>
</dbReference>
<organism evidence="4 5">
    <name type="scientific">Limimaricola litoreus</name>
    <dbReference type="NCBI Taxonomy" id="2955316"/>
    <lineage>
        <taxon>Bacteria</taxon>
        <taxon>Pseudomonadati</taxon>
        <taxon>Pseudomonadota</taxon>
        <taxon>Alphaproteobacteria</taxon>
        <taxon>Rhodobacterales</taxon>
        <taxon>Paracoccaceae</taxon>
        <taxon>Limimaricola</taxon>
    </lineage>
</organism>